<dbReference type="GO" id="GO:0008610">
    <property type="term" value="P:lipid biosynthetic process"/>
    <property type="evidence" value="ECO:0007669"/>
    <property type="project" value="UniProtKB-ARBA"/>
</dbReference>
<name>J9GCS8_9ZZZZ</name>
<protein>
    <submittedName>
        <fullName evidence="7">Glycosyl transferase, group 2 family protein</fullName>
    </submittedName>
</protein>
<keyword evidence="6" id="KW-0012">Acyltransferase</keyword>
<reference evidence="7" key="1">
    <citation type="journal article" date="2012" name="PLoS ONE">
        <title>Gene sets for utilization of primary and secondary nutrition supplies in the distal gut of endangered iberian lynx.</title>
        <authorList>
            <person name="Alcaide M."/>
            <person name="Messina E."/>
            <person name="Richter M."/>
            <person name="Bargiela R."/>
            <person name="Peplies J."/>
            <person name="Huws S.A."/>
            <person name="Newbold C.J."/>
            <person name="Golyshin P.N."/>
            <person name="Simon M.A."/>
            <person name="Lopez G."/>
            <person name="Yakimov M.M."/>
            <person name="Ferrer M."/>
        </authorList>
    </citation>
    <scope>NUCLEOTIDE SEQUENCE</scope>
</reference>
<evidence type="ECO:0000313" key="7">
    <source>
        <dbReference type="EMBL" id="EJX04674.1"/>
    </source>
</evidence>
<dbReference type="GO" id="GO:0005886">
    <property type="term" value="C:plasma membrane"/>
    <property type="evidence" value="ECO:0007669"/>
    <property type="project" value="UniProtKB-SubCell"/>
</dbReference>
<evidence type="ECO:0000256" key="1">
    <source>
        <dbReference type="ARBA" id="ARBA00004533"/>
    </source>
</evidence>
<dbReference type="PANTHER" id="PTHR30606">
    <property type="entry name" value="LIPID A BIOSYNTHESIS LAUROYL ACYLTRANSFERASE"/>
    <property type="match status" value="1"/>
</dbReference>
<keyword evidence="4 7" id="KW-0808">Transferase</keyword>
<dbReference type="InterPro" id="IPR004960">
    <property type="entry name" value="LipA_acyltrans"/>
</dbReference>
<comment type="caution">
    <text evidence="7">The sequence shown here is derived from an EMBL/GenBank/DDBJ whole genome shotgun (WGS) entry which is preliminary data.</text>
</comment>
<dbReference type="GO" id="GO:1901137">
    <property type="term" value="P:carbohydrate derivative biosynthetic process"/>
    <property type="evidence" value="ECO:0007669"/>
    <property type="project" value="UniProtKB-ARBA"/>
</dbReference>
<evidence type="ECO:0000256" key="6">
    <source>
        <dbReference type="ARBA" id="ARBA00023315"/>
    </source>
</evidence>
<dbReference type="AlphaFoldDB" id="J9GCS8"/>
<dbReference type="PANTHER" id="PTHR30606:SF9">
    <property type="entry name" value="LIPID A BIOSYNTHESIS LAUROYLTRANSFERASE"/>
    <property type="match status" value="1"/>
</dbReference>
<gene>
    <name evidence="7" type="ORF">EVA_07219</name>
</gene>
<proteinExistence type="predicted"/>
<dbReference type="GO" id="GO:0016746">
    <property type="term" value="F:acyltransferase activity"/>
    <property type="evidence" value="ECO:0007669"/>
    <property type="project" value="UniProtKB-KW"/>
</dbReference>
<keyword evidence="3" id="KW-0997">Cell inner membrane</keyword>
<accession>J9GCS8</accession>
<comment type="subcellular location">
    <subcellularLocation>
        <location evidence="1">Cell inner membrane</location>
    </subcellularLocation>
</comment>
<evidence type="ECO:0000256" key="3">
    <source>
        <dbReference type="ARBA" id="ARBA00022519"/>
    </source>
</evidence>
<evidence type="ECO:0000256" key="2">
    <source>
        <dbReference type="ARBA" id="ARBA00022475"/>
    </source>
</evidence>
<sequence length="306" mass="34449">MLLWIEKTAGRLPFTCVLGPVLLFYWLSDARLRRVSLDWLSSVNRYQPFLEKKPGWIEGLRHLARFADTILDKFLASTGRLQSDALSVENDASFRHDPSDRGAVVLTSHVGCQELLSAVSGQFTRHEIVVLQHTAHAKNFHTLLNKAGIHRSAIHWIEVSTITPATAMDLAERVEAGAYIIIAGDRVPVGSQKGRTTVTLMGRPAYLPTGGALLALLLHCPLRMMTTTRNPPGKGLPRYRVRFESIDESPSADRKERAQWLQKAMQTYASALEKELLRSPYDWFNFFDFWADTDPTAHRADQSVNQ</sequence>
<dbReference type="EMBL" id="AMCI01001730">
    <property type="protein sequence ID" value="EJX04674.1"/>
    <property type="molecule type" value="Genomic_DNA"/>
</dbReference>
<keyword evidence="2" id="KW-1003">Cell membrane</keyword>
<evidence type="ECO:0000256" key="5">
    <source>
        <dbReference type="ARBA" id="ARBA00023136"/>
    </source>
</evidence>
<keyword evidence="5" id="KW-0472">Membrane</keyword>
<evidence type="ECO:0000256" key="4">
    <source>
        <dbReference type="ARBA" id="ARBA00022679"/>
    </source>
</evidence>
<organism evidence="7">
    <name type="scientific">gut metagenome</name>
    <dbReference type="NCBI Taxonomy" id="749906"/>
    <lineage>
        <taxon>unclassified sequences</taxon>
        <taxon>metagenomes</taxon>
        <taxon>organismal metagenomes</taxon>
    </lineage>
</organism>